<accession>A0ABV5VJ86</accession>
<evidence type="ECO:0000256" key="6">
    <source>
        <dbReference type="SAM" id="MobiDB-lite"/>
    </source>
</evidence>
<dbReference type="InterPro" id="IPR027417">
    <property type="entry name" value="P-loop_NTPase"/>
</dbReference>
<dbReference type="PANTHER" id="PTHR35807:SF1">
    <property type="entry name" value="TRANSCRIPTIONAL REGULATOR REDD"/>
    <property type="match status" value="1"/>
</dbReference>
<dbReference type="SMART" id="SM00028">
    <property type="entry name" value="TPR"/>
    <property type="match status" value="7"/>
</dbReference>
<dbReference type="SUPFAM" id="SSF52540">
    <property type="entry name" value="P-loop containing nucleoside triphosphate hydrolases"/>
    <property type="match status" value="1"/>
</dbReference>
<dbReference type="SMART" id="SM01043">
    <property type="entry name" value="BTAD"/>
    <property type="match status" value="1"/>
</dbReference>
<dbReference type="PANTHER" id="PTHR35807">
    <property type="entry name" value="TRANSCRIPTIONAL REGULATOR REDD-RELATED"/>
    <property type="match status" value="1"/>
</dbReference>
<evidence type="ECO:0000313" key="10">
    <source>
        <dbReference type="Proteomes" id="UP001589703"/>
    </source>
</evidence>
<proteinExistence type="inferred from homology"/>
<feature type="compositionally biased region" description="Pro residues" evidence="6">
    <location>
        <begin position="253"/>
        <end position="270"/>
    </location>
</feature>
<dbReference type="RefSeq" id="WP_385874872.1">
    <property type="nucleotide sequence ID" value="NZ_JBHSVL010000002.1"/>
</dbReference>
<comment type="similarity">
    <text evidence="1">Belongs to the AfsR/DnrI/RedD regulatory family.</text>
</comment>
<dbReference type="InterPro" id="IPR011990">
    <property type="entry name" value="TPR-like_helical_dom_sf"/>
</dbReference>
<dbReference type="Gene3D" id="3.40.50.300">
    <property type="entry name" value="P-loop containing nucleotide triphosphate hydrolases"/>
    <property type="match status" value="1"/>
</dbReference>
<dbReference type="SUPFAM" id="SSF48452">
    <property type="entry name" value="TPR-like"/>
    <property type="match status" value="3"/>
</dbReference>
<evidence type="ECO:0000256" key="4">
    <source>
        <dbReference type="ARBA" id="ARBA00023125"/>
    </source>
</evidence>
<evidence type="ECO:0000256" key="2">
    <source>
        <dbReference type="ARBA" id="ARBA00023012"/>
    </source>
</evidence>
<feature type="domain" description="OmpR/PhoB-type" evidence="7">
    <location>
        <begin position="16"/>
        <end position="91"/>
    </location>
</feature>
<dbReference type="InterPro" id="IPR016032">
    <property type="entry name" value="Sig_transdc_resp-reg_C-effctor"/>
</dbReference>
<dbReference type="Proteomes" id="UP001589703">
    <property type="component" value="Unassembled WGS sequence"/>
</dbReference>
<comment type="caution">
    <text evidence="9">The sequence shown here is derived from an EMBL/GenBank/DDBJ whole genome shotgun (WGS) entry which is preliminary data.</text>
</comment>
<dbReference type="InterPro" id="IPR058852">
    <property type="entry name" value="HTH_77"/>
</dbReference>
<dbReference type="Pfam" id="PF03704">
    <property type="entry name" value="BTAD"/>
    <property type="match status" value="1"/>
</dbReference>
<evidence type="ECO:0000259" key="8">
    <source>
        <dbReference type="SMART" id="SM01043"/>
    </source>
</evidence>
<dbReference type="InterPro" id="IPR005158">
    <property type="entry name" value="BTAD"/>
</dbReference>
<dbReference type="Pfam" id="PF00486">
    <property type="entry name" value="Trans_reg_C"/>
    <property type="match status" value="1"/>
</dbReference>
<keyword evidence="5" id="KW-0804">Transcription</keyword>
<dbReference type="EMBL" id="JBHMAR010000034">
    <property type="protein sequence ID" value="MFB9737834.1"/>
    <property type="molecule type" value="Genomic_DNA"/>
</dbReference>
<keyword evidence="4" id="KW-0238">DNA-binding</keyword>
<keyword evidence="2" id="KW-0902">Two-component regulatory system</keyword>
<dbReference type="Pfam" id="PF00931">
    <property type="entry name" value="NB-ARC"/>
    <property type="match status" value="1"/>
</dbReference>
<dbReference type="InterPro" id="IPR051677">
    <property type="entry name" value="AfsR-DnrI-RedD_regulator"/>
</dbReference>
<name>A0ABV5VJ86_9ACTN</name>
<gene>
    <name evidence="9" type="ORF">ACFFRO_22355</name>
</gene>
<sequence>MRFRLLGPLEVAGPDGTVLITAERQRIILALLLMEANRVVPTERLVDAVWGDEPPSTARGQIQICVSMVRSNLAKVGLKDVIRTQAPGYVAEVADDDLDLRVFDRLALAGRAAAEAGDHAAATAAFAEALALWRGDLHIDSGADRTTLQGPTARLNEQRLAVVEQWVDSQLALGLHQQLVEQLMDLVVQNPLREHLRAQLMLALYRSGRQAEALEAYRNGRQVLIDELGIEPGEELRRLEEAILSGELDSAAPPAPPAARPAAPGPVSGPPVVPRLLPGTIADFTGRDSLVASLRAGLDTDADTHGLRIVSITGKGGVGKTTLAVHVAQLLAKRFPDGQLFAKLRGPASQPVPPGQILERFLRGFGIPGGAIPAGLEERAELFRNQVAGRRVLIVLDDAVDEAQVRWLLPGSPSCPVMVTSRSRLTGLEGTHGVQVDVFTTEQALQMLDRILGADRVRADLPRALELVDLCGGLALALRVAAARLAARPHWTLGHMVARLHDERRRLNELSHGGMGVRSSLALAYHGLPSEAQRLFRRLSMLEATEFSSWVAAPLLDLDVSTAEDTLELLVDAQLVDVELVDGRHARYRMHDLVRVYAQECLSDAESTPQRSAVLERVLSTWLYLLEEAHRRVYLGDHALHGEAVRRPLDAWVVDRELRDPMGWFDAERTSLITAVRQAAAAGLDELCWCLALTLVTMFENYNYFDDWRTTHEIALEVTRRNGNRRGQAAMLYSLGSLHMFEYRLDEARSRLEAACDLFQSVGDRHGQALAIRNLALADQVQGRSEQAMSGYEHALAMLDETDDPTTEAHVLNNMAQIHLEQGRMAEARGSLQRALVVLERSGGFRIRAQILCRLGEAHLETGDLAAAEEAFGRAMESIRAVGDPVGEVYALRGLAVTRQRQGAYEEAAGMLERAMDIAERAQERLAVGRIRLALGELAAERGDSARASEHLTRALRVFEGVNATKWRDRARHVLQRLTAEPVA</sequence>
<dbReference type="Pfam" id="PF13424">
    <property type="entry name" value="TPR_12"/>
    <property type="match status" value="2"/>
</dbReference>
<evidence type="ECO:0000256" key="3">
    <source>
        <dbReference type="ARBA" id="ARBA00023015"/>
    </source>
</evidence>
<keyword evidence="3" id="KW-0805">Transcription regulation</keyword>
<dbReference type="InterPro" id="IPR019734">
    <property type="entry name" value="TPR_rpt"/>
</dbReference>
<dbReference type="Gene3D" id="1.10.10.10">
    <property type="entry name" value="Winged helix-like DNA-binding domain superfamily/Winged helix DNA-binding domain"/>
    <property type="match status" value="2"/>
</dbReference>
<evidence type="ECO:0000256" key="5">
    <source>
        <dbReference type="ARBA" id="ARBA00023163"/>
    </source>
</evidence>
<dbReference type="InterPro" id="IPR001867">
    <property type="entry name" value="OmpR/PhoB-type_DNA-bd"/>
</dbReference>
<evidence type="ECO:0000259" key="7">
    <source>
        <dbReference type="SMART" id="SM00862"/>
    </source>
</evidence>
<organism evidence="9 10">
    <name type="scientific">Streptomyces thermocoprophilus</name>
    <dbReference type="NCBI Taxonomy" id="78356"/>
    <lineage>
        <taxon>Bacteria</taxon>
        <taxon>Bacillati</taxon>
        <taxon>Actinomycetota</taxon>
        <taxon>Actinomycetes</taxon>
        <taxon>Kitasatosporales</taxon>
        <taxon>Streptomycetaceae</taxon>
        <taxon>Streptomyces</taxon>
    </lineage>
</organism>
<dbReference type="Gene3D" id="1.25.40.10">
    <property type="entry name" value="Tetratricopeptide repeat domain"/>
    <property type="match status" value="2"/>
</dbReference>
<evidence type="ECO:0000313" key="9">
    <source>
        <dbReference type="EMBL" id="MFB9737834.1"/>
    </source>
</evidence>
<dbReference type="InterPro" id="IPR036388">
    <property type="entry name" value="WH-like_DNA-bd_sf"/>
</dbReference>
<evidence type="ECO:0000256" key="1">
    <source>
        <dbReference type="ARBA" id="ARBA00005820"/>
    </source>
</evidence>
<reference evidence="9 10" key="1">
    <citation type="submission" date="2024-09" db="EMBL/GenBank/DDBJ databases">
        <authorList>
            <person name="Sun Q."/>
            <person name="Mori K."/>
        </authorList>
    </citation>
    <scope>NUCLEOTIDE SEQUENCE [LARGE SCALE GENOMIC DNA]</scope>
    <source>
        <strain evidence="9 10">JCM 10918</strain>
    </source>
</reference>
<dbReference type="SMART" id="SM00862">
    <property type="entry name" value="Trans_reg_C"/>
    <property type="match status" value="1"/>
</dbReference>
<dbReference type="Pfam" id="PF25872">
    <property type="entry name" value="HTH_77"/>
    <property type="match status" value="1"/>
</dbReference>
<feature type="domain" description="Bacterial transcriptional activator" evidence="8">
    <location>
        <begin position="98"/>
        <end position="244"/>
    </location>
</feature>
<keyword evidence="10" id="KW-1185">Reference proteome</keyword>
<dbReference type="InterPro" id="IPR002182">
    <property type="entry name" value="NB-ARC"/>
</dbReference>
<dbReference type="SUPFAM" id="SSF46894">
    <property type="entry name" value="C-terminal effector domain of the bipartite response regulators"/>
    <property type="match status" value="1"/>
</dbReference>
<dbReference type="PRINTS" id="PR00364">
    <property type="entry name" value="DISEASERSIST"/>
</dbReference>
<dbReference type="CDD" id="cd15831">
    <property type="entry name" value="BTAD"/>
    <property type="match status" value="1"/>
</dbReference>
<feature type="region of interest" description="Disordered" evidence="6">
    <location>
        <begin position="248"/>
        <end position="270"/>
    </location>
</feature>
<protein>
    <submittedName>
        <fullName evidence="9">BTAD domain-containing putative transcriptional regulator</fullName>
    </submittedName>
</protein>